<feature type="binding site" evidence="9">
    <location>
        <position position="41"/>
    </location>
    <ligand>
        <name>[4Fe-4S] cluster</name>
        <dbReference type="ChEBI" id="CHEBI:49883"/>
        <label>1</label>
    </ligand>
</feature>
<keyword evidence="12" id="KW-1185">Reference proteome</keyword>
<dbReference type="Proteomes" id="UP000251835">
    <property type="component" value="Unassembled WGS sequence"/>
</dbReference>
<keyword evidence="5 9" id="KW-0479">Metal-binding</keyword>
<feature type="binding site" evidence="9">
    <location>
        <position position="47"/>
    </location>
    <ligand>
        <name>[4Fe-4S] cluster</name>
        <dbReference type="ChEBI" id="CHEBI:49883"/>
        <label>1</label>
    </ligand>
</feature>
<dbReference type="AlphaFoldDB" id="A0A7L4UR18"/>
<dbReference type="PANTHER" id="PTHR10949:SF0">
    <property type="entry name" value="LIPOYL SYNTHASE, MITOCHONDRIAL"/>
    <property type="match status" value="1"/>
</dbReference>
<evidence type="ECO:0000256" key="4">
    <source>
        <dbReference type="ARBA" id="ARBA00022691"/>
    </source>
</evidence>
<comment type="catalytic activity">
    <reaction evidence="8 9">
        <text>[[Fe-S] cluster scaffold protein carrying a second [4Fe-4S](2+) cluster] + N(6)-octanoyl-L-lysyl-[protein] + 2 oxidized [2Fe-2S]-[ferredoxin] + 2 S-adenosyl-L-methionine + 4 H(+) = [[Fe-S] cluster scaffold protein] + N(6)-[(R)-dihydrolipoyl]-L-lysyl-[protein] + 4 Fe(3+) + 2 hydrogen sulfide + 2 5'-deoxyadenosine + 2 L-methionine + 2 reduced [2Fe-2S]-[ferredoxin]</text>
        <dbReference type="Rhea" id="RHEA:16585"/>
        <dbReference type="Rhea" id="RHEA-COMP:9928"/>
        <dbReference type="Rhea" id="RHEA-COMP:10000"/>
        <dbReference type="Rhea" id="RHEA-COMP:10001"/>
        <dbReference type="Rhea" id="RHEA-COMP:10475"/>
        <dbReference type="Rhea" id="RHEA-COMP:14568"/>
        <dbReference type="Rhea" id="RHEA-COMP:14569"/>
        <dbReference type="ChEBI" id="CHEBI:15378"/>
        <dbReference type="ChEBI" id="CHEBI:17319"/>
        <dbReference type="ChEBI" id="CHEBI:29034"/>
        <dbReference type="ChEBI" id="CHEBI:29919"/>
        <dbReference type="ChEBI" id="CHEBI:33722"/>
        <dbReference type="ChEBI" id="CHEBI:33737"/>
        <dbReference type="ChEBI" id="CHEBI:33738"/>
        <dbReference type="ChEBI" id="CHEBI:57844"/>
        <dbReference type="ChEBI" id="CHEBI:59789"/>
        <dbReference type="ChEBI" id="CHEBI:78809"/>
        <dbReference type="ChEBI" id="CHEBI:83100"/>
        <dbReference type="EC" id="2.8.1.8"/>
    </reaction>
</comment>
<comment type="similarity">
    <text evidence="9">Belongs to the radical SAM superfamily. Lipoyl synthase family.</text>
</comment>
<dbReference type="InterPro" id="IPR007197">
    <property type="entry name" value="rSAM"/>
</dbReference>
<evidence type="ECO:0000256" key="8">
    <source>
        <dbReference type="ARBA" id="ARBA00047326"/>
    </source>
</evidence>
<dbReference type="OrthoDB" id="9787898at2"/>
<dbReference type="SFLD" id="SFLDG01058">
    <property type="entry name" value="lipoyl_synthase_like"/>
    <property type="match status" value="1"/>
</dbReference>
<gene>
    <name evidence="9" type="primary">lipA</name>
    <name evidence="11" type="ORF">C7377_1055</name>
</gene>
<dbReference type="GO" id="GO:0009249">
    <property type="term" value="P:protein lipoylation"/>
    <property type="evidence" value="ECO:0007669"/>
    <property type="project" value="UniProtKB-UniRule"/>
</dbReference>
<evidence type="ECO:0000256" key="3">
    <source>
        <dbReference type="ARBA" id="ARBA00022679"/>
    </source>
</evidence>
<keyword evidence="1 9" id="KW-0004">4Fe-4S</keyword>
<evidence type="ECO:0000259" key="10">
    <source>
        <dbReference type="PROSITE" id="PS51918"/>
    </source>
</evidence>
<reference evidence="11 12" key="1">
    <citation type="submission" date="2018-05" db="EMBL/GenBank/DDBJ databases">
        <title>Genomic Encyclopedia of Type Strains, Phase IV (KMG-IV): sequencing the most valuable type-strain genomes for metagenomic binning, comparative biology and taxonomic classification.</title>
        <authorList>
            <person name="Goeker M."/>
        </authorList>
    </citation>
    <scope>NUCLEOTIDE SEQUENCE [LARGE SCALE GENOMIC DNA]</scope>
    <source>
        <strain evidence="11 12">DSM 28579</strain>
    </source>
</reference>
<dbReference type="InterPro" id="IPR006638">
    <property type="entry name" value="Elp3/MiaA/NifB-like_rSAM"/>
</dbReference>
<dbReference type="Gene3D" id="3.20.20.70">
    <property type="entry name" value="Aldolase class I"/>
    <property type="match status" value="1"/>
</dbReference>
<feature type="binding site" evidence="9">
    <location>
        <position position="66"/>
    </location>
    <ligand>
        <name>[4Fe-4S] cluster</name>
        <dbReference type="ChEBI" id="CHEBI:49883"/>
        <label>2</label>
        <note>4Fe-4S-S-AdoMet</note>
    </ligand>
</feature>
<evidence type="ECO:0000256" key="7">
    <source>
        <dbReference type="ARBA" id="ARBA00023014"/>
    </source>
</evidence>
<keyword evidence="4 9" id="KW-0949">S-adenosyl-L-methionine</keyword>
<dbReference type="GO" id="GO:0005737">
    <property type="term" value="C:cytoplasm"/>
    <property type="evidence" value="ECO:0007669"/>
    <property type="project" value="UniProtKB-SubCell"/>
</dbReference>
<dbReference type="SFLD" id="SFLDF00271">
    <property type="entry name" value="lipoyl_synthase"/>
    <property type="match status" value="1"/>
</dbReference>
<comment type="subcellular location">
    <subcellularLocation>
        <location evidence="9">Cytoplasm</location>
    </subcellularLocation>
</comment>
<evidence type="ECO:0000313" key="11">
    <source>
        <dbReference type="EMBL" id="PVX50739.1"/>
    </source>
</evidence>
<dbReference type="NCBIfam" id="TIGR00510">
    <property type="entry name" value="lipA"/>
    <property type="match status" value="1"/>
</dbReference>
<feature type="binding site" evidence="9">
    <location>
        <position position="273"/>
    </location>
    <ligand>
        <name>[4Fe-4S] cluster</name>
        <dbReference type="ChEBI" id="CHEBI:49883"/>
        <label>1</label>
    </ligand>
</feature>
<evidence type="ECO:0000313" key="12">
    <source>
        <dbReference type="Proteomes" id="UP000251835"/>
    </source>
</evidence>
<feature type="binding site" evidence="9">
    <location>
        <position position="69"/>
    </location>
    <ligand>
        <name>[4Fe-4S] cluster</name>
        <dbReference type="ChEBI" id="CHEBI:49883"/>
        <label>2</label>
        <note>4Fe-4S-S-AdoMet</note>
    </ligand>
</feature>
<keyword evidence="2 9" id="KW-0963">Cytoplasm</keyword>
<dbReference type="NCBIfam" id="NF009544">
    <property type="entry name" value="PRK12928.1"/>
    <property type="match status" value="1"/>
</dbReference>
<comment type="caution">
    <text evidence="11">The sequence shown here is derived from an EMBL/GenBank/DDBJ whole genome shotgun (WGS) entry which is preliminary data.</text>
</comment>
<dbReference type="EC" id="2.8.1.8" evidence="9"/>
<dbReference type="InterPro" id="IPR013785">
    <property type="entry name" value="Aldolase_TIM"/>
</dbReference>
<evidence type="ECO:0000256" key="9">
    <source>
        <dbReference type="HAMAP-Rule" id="MF_00206"/>
    </source>
</evidence>
<dbReference type="GO" id="GO:0016992">
    <property type="term" value="F:lipoate synthase activity"/>
    <property type="evidence" value="ECO:0007669"/>
    <property type="project" value="UniProtKB-UniRule"/>
</dbReference>
<dbReference type="SMART" id="SM00729">
    <property type="entry name" value="Elp3"/>
    <property type="match status" value="1"/>
</dbReference>
<dbReference type="RefSeq" id="WP_116496295.1">
    <property type="nucleotide sequence ID" value="NZ_QENZ01000004.1"/>
</dbReference>
<comment type="function">
    <text evidence="9">Catalyzes the radical-mediated insertion of two sulfur atoms into the C-6 and C-8 positions of the octanoyl moiety bound to the lipoyl domains of lipoate-dependent enzymes, thereby converting the octanoylated domains into lipoylated derivatives.</text>
</comment>
<evidence type="ECO:0000256" key="1">
    <source>
        <dbReference type="ARBA" id="ARBA00022485"/>
    </source>
</evidence>
<dbReference type="SFLD" id="SFLDS00029">
    <property type="entry name" value="Radical_SAM"/>
    <property type="match status" value="1"/>
</dbReference>
<dbReference type="UniPathway" id="UPA00538">
    <property type="reaction ID" value="UER00593"/>
</dbReference>
<dbReference type="FunFam" id="3.20.20.70:FF:000040">
    <property type="entry name" value="Lipoyl synthase"/>
    <property type="match status" value="1"/>
</dbReference>
<dbReference type="PIRSF" id="PIRSF005963">
    <property type="entry name" value="Lipoyl_synth"/>
    <property type="match status" value="1"/>
</dbReference>
<evidence type="ECO:0000256" key="2">
    <source>
        <dbReference type="ARBA" id="ARBA00022490"/>
    </source>
</evidence>
<dbReference type="InterPro" id="IPR058240">
    <property type="entry name" value="rSAM_sf"/>
</dbReference>
<organism evidence="11 12">
    <name type="scientific">Balneicella halophila</name>
    <dbReference type="NCBI Taxonomy" id="1537566"/>
    <lineage>
        <taxon>Bacteria</taxon>
        <taxon>Pseudomonadati</taxon>
        <taxon>Bacteroidota</taxon>
        <taxon>Bacteroidia</taxon>
        <taxon>Bacteroidales</taxon>
        <taxon>Balneicellaceae</taxon>
        <taxon>Balneicella</taxon>
    </lineage>
</organism>
<dbReference type="GO" id="GO:0046872">
    <property type="term" value="F:metal ion binding"/>
    <property type="evidence" value="ECO:0007669"/>
    <property type="project" value="UniProtKB-KW"/>
</dbReference>
<comment type="cofactor">
    <cofactor evidence="9">
        <name>[4Fe-4S] cluster</name>
        <dbReference type="ChEBI" id="CHEBI:49883"/>
    </cofactor>
    <text evidence="9">Binds 2 [4Fe-4S] clusters per subunit. One cluster is coordinated with 3 cysteines and an exchangeable S-adenosyl-L-methionine.</text>
</comment>
<feature type="binding site" evidence="9">
    <location>
        <position position="36"/>
    </location>
    <ligand>
        <name>[4Fe-4S] cluster</name>
        <dbReference type="ChEBI" id="CHEBI:49883"/>
        <label>1</label>
    </ligand>
</feature>
<dbReference type="SUPFAM" id="SSF102114">
    <property type="entry name" value="Radical SAM enzymes"/>
    <property type="match status" value="1"/>
</dbReference>
<dbReference type="Pfam" id="PF04055">
    <property type="entry name" value="Radical_SAM"/>
    <property type="match status" value="1"/>
</dbReference>
<keyword evidence="6 9" id="KW-0408">Iron</keyword>
<name>A0A7L4UR18_BALHA</name>
<protein>
    <recommendedName>
        <fullName evidence="9">Lipoyl synthase</fullName>
        <ecNumber evidence="9">2.8.1.8</ecNumber>
    </recommendedName>
    <alternativeName>
        <fullName evidence="9">Lip-syn</fullName>
        <shortName evidence="9">LS</shortName>
    </alternativeName>
    <alternativeName>
        <fullName evidence="9">Lipoate synthase</fullName>
    </alternativeName>
    <alternativeName>
        <fullName evidence="9">Lipoic acid synthase</fullName>
    </alternativeName>
    <alternativeName>
        <fullName evidence="9">Sulfur insertion protein LipA</fullName>
    </alternativeName>
</protein>
<feature type="binding site" evidence="9">
    <location>
        <position position="62"/>
    </location>
    <ligand>
        <name>[4Fe-4S] cluster</name>
        <dbReference type="ChEBI" id="CHEBI:49883"/>
        <label>2</label>
        <note>4Fe-4S-S-AdoMet</note>
    </ligand>
</feature>
<dbReference type="EMBL" id="QENZ01000004">
    <property type="protein sequence ID" value="PVX50739.1"/>
    <property type="molecule type" value="Genomic_DNA"/>
</dbReference>
<feature type="domain" description="Radical SAM core" evidence="10">
    <location>
        <begin position="48"/>
        <end position="262"/>
    </location>
</feature>
<comment type="pathway">
    <text evidence="9">Protein modification; protein lipoylation via endogenous pathway; protein N(6)-(lipoyl)lysine from octanoyl-[acyl-carrier-protein]: step 2/2.</text>
</comment>
<evidence type="ECO:0000256" key="6">
    <source>
        <dbReference type="ARBA" id="ARBA00023004"/>
    </source>
</evidence>
<dbReference type="HAMAP" id="MF_00206">
    <property type="entry name" value="Lipoyl_synth"/>
    <property type="match status" value="1"/>
</dbReference>
<dbReference type="NCBIfam" id="NF004019">
    <property type="entry name" value="PRK05481.1"/>
    <property type="match status" value="1"/>
</dbReference>
<accession>A0A7L4UR18</accession>
<dbReference type="GO" id="GO:0051539">
    <property type="term" value="F:4 iron, 4 sulfur cluster binding"/>
    <property type="evidence" value="ECO:0007669"/>
    <property type="project" value="UniProtKB-UniRule"/>
</dbReference>
<dbReference type="PROSITE" id="PS51918">
    <property type="entry name" value="RADICAL_SAM"/>
    <property type="match status" value="1"/>
</dbReference>
<sequence>MNTRKKPDWLKIQLPKGDDYAHINKIVTKHKLHTICSSGKCPNAGECWGNGTATFMILGNICTRACKFCNVPTGRPLPPDAKEAKRLARSIQLMQLKHAVVTSVDRDDLKDGGASFWADTIKEIKRTNPHTTLEVLIPDFDGRTELVDVVIAEKPEIISHNMETVRRLTRQVRSRAQYDTSLKVLRHISQSECVAKSGIMLGLGETRDEVIETMKDLVDAHVEVLTIGQYLQPTIKHLPVSEYVTPEQFDEYKEIGQSLGIPIVESGPLVRSSYHAERHVNKKKLSYAKRAL</sequence>
<dbReference type="CDD" id="cd01335">
    <property type="entry name" value="Radical_SAM"/>
    <property type="match status" value="1"/>
</dbReference>
<dbReference type="InterPro" id="IPR003698">
    <property type="entry name" value="Lipoyl_synth"/>
</dbReference>
<proteinExistence type="inferred from homology"/>
<evidence type="ECO:0000256" key="5">
    <source>
        <dbReference type="ARBA" id="ARBA00022723"/>
    </source>
</evidence>
<keyword evidence="3 9" id="KW-0808">Transferase</keyword>
<keyword evidence="7 9" id="KW-0411">Iron-sulfur</keyword>
<dbReference type="PANTHER" id="PTHR10949">
    <property type="entry name" value="LIPOYL SYNTHASE"/>
    <property type="match status" value="1"/>
</dbReference>